<feature type="domain" description="HTH marR-type" evidence="1">
    <location>
        <begin position="17"/>
        <end position="150"/>
    </location>
</feature>
<dbReference type="PRINTS" id="PR00598">
    <property type="entry name" value="HTHMARR"/>
</dbReference>
<evidence type="ECO:0000313" key="2">
    <source>
        <dbReference type="EMBL" id="NML14933.1"/>
    </source>
</evidence>
<dbReference type="SMART" id="SM00347">
    <property type="entry name" value="HTH_MARR"/>
    <property type="match status" value="1"/>
</dbReference>
<evidence type="ECO:0000313" key="3">
    <source>
        <dbReference type="Proteomes" id="UP000574067"/>
    </source>
</evidence>
<dbReference type="InterPro" id="IPR000835">
    <property type="entry name" value="HTH_MarR-typ"/>
</dbReference>
<reference evidence="2 3" key="1">
    <citation type="submission" date="2020-04" db="EMBL/GenBank/DDBJ databases">
        <title>Azohydromonas sp. isolated from soil.</title>
        <authorList>
            <person name="Dahal R.H."/>
        </authorList>
    </citation>
    <scope>NUCLEOTIDE SEQUENCE [LARGE SCALE GENOMIC DNA]</scope>
    <source>
        <strain evidence="2 3">G-1-1-14</strain>
    </source>
</reference>
<dbReference type="Pfam" id="PF12802">
    <property type="entry name" value="MarR_2"/>
    <property type="match status" value="1"/>
</dbReference>
<protein>
    <submittedName>
        <fullName evidence="2">Winged helix-turn-helix transcriptional regulator</fullName>
    </submittedName>
</protein>
<proteinExistence type="predicted"/>
<organism evidence="2 3">
    <name type="scientific">Azohydromonas caseinilytica</name>
    <dbReference type="NCBI Taxonomy" id="2728836"/>
    <lineage>
        <taxon>Bacteria</taxon>
        <taxon>Pseudomonadati</taxon>
        <taxon>Pseudomonadota</taxon>
        <taxon>Betaproteobacteria</taxon>
        <taxon>Burkholderiales</taxon>
        <taxon>Sphaerotilaceae</taxon>
        <taxon>Azohydromonas</taxon>
    </lineage>
</organism>
<name>A0A848F9C2_9BURK</name>
<dbReference type="PROSITE" id="PS50995">
    <property type="entry name" value="HTH_MARR_2"/>
    <property type="match status" value="1"/>
</dbReference>
<dbReference type="SUPFAM" id="SSF46785">
    <property type="entry name" value="Winged helix' DNA-binding domain"/>
    <property type="match status" value="1"/>
</dbReference>
<dbReference type="AlphaFoldDB" id="A0A848F9C2"/>
<accession>A0A848F9C2</accession>
<dbReference type="PANTHER" id="PTHR33164:SF43">
    <property type="entry name" value="HTH-TYPE TRANSCRIPTIONAL REPRESSOR YETL"/>
    <property type="match status" value="1"/>
</dbReference>
<keyword evidence="3" id="KW-1185">Reference proteome</keyword>
<dbReference type="Proteomes" id="UP000574067">
    <property type="component" value="Unassembled WGS sequence"/>
</dbReference>
<dbReference type="InterPro" id="IPR036390">
    <property type="entry name" value="WH_DNA-bd_sf"/>
</dbReference>
<dbReference type="RefSeq" id="WP_169159841.1">
    <property type="nucleotide sequence ID" value="NZ_JABBFW010000004.1"/>
</dbReference>
<dbReference type="GO" id="GO:0006950">
    <property type="term" value="P:response to stress"/>
    <property type="evidence" value="ECO:0007669"/>
    <property type="project" value="TreeGrafter"/>
</dbReference>
<sequence>MSTRSKPAARTPPPALDALLSHRLHELYKLSDAFGSGSGLRASGVAPGDARCLAAIGAFEPLSVVELAAKARLNKAQASRAAQSLAEQGLVRKQANAADARGVVLTLTASGRAAWRRVMALIERHNEQVFGVFSPNERKQFEKLLERLLAHHREQA</sequence>
<dbReference type="EMBL" id="JABBFW010000004">
    <property type="protein sequence ID" value="NML14933.1"/>
    <property type="molecule type" value="Genomic_DNA"/>
</dbReference>
<gene>
    <name evidence="2" type="ORF">HHL10_08085</name>
</gene>
<dbReference type="InterPro" id="IPR039422">
    <property type="entry name" value="MarR/SlyA-like"/>
</dbReference>
<dbReference type="Gene3D" id="1.10.10.10">
    <property type="entry name" value="Winged helix-like DNA-binding domain superfamily/Winged helix DNA-binding domain"/>
    <property type="match status" value="1"/>
</dbReference>
<dbReference type="GO" id="GO:0003700">
    <property type="term" value="F:DNA-binding transcription factor activity"/>
    <property type="evidence" value="ECO:0007669"/>
    <property type="project" value="InterPro"/>
</dbReference>
<comment type="caution">
    <text evidence="2">The sequence shown here is derived from an EMBL/GenBank/DDBJ whole genome shotgun (WGS) entry which is preliminary data.</text>
</comment>
<evidence type="ECO:0000259" key="1">
    <source>
        <dbReference type="PROSITE" id="PS50995"/>
    </source>
</evidence>
<dbReference type="InterPro" id="IPR036388">
    <property type="entry name" value="WH-like_DNA-bd_sf"/>
</dbReference>
<dbReference type="PANTHER" id="PTHR33164">
    <property type="entry name" value="TRANSCRIPTIONAL REGULATOR, MARR FAMILY"/>
    <property type="match status" value="1"/>
</dbReference>